<accession>A0A074VB40</accession>
<feature type="region of interest" description="Disordered" evidence="1">
    <location>
        <begin position="49"/>
        <end position="80"/>
    </location>
</feature>
<name>A0A074VB40_AURM1</name>
<evidence type="ECO:0000256" key="1">
    <source>
        <dbReference type="SAM" id="MobiDB-lite"/>
    </source>
</evidence>
<reference evidence="2 3" key="1">
    <citation type="journal article" date="2014" name="BMC Genomics">
        <title>Genome sequencing of four Aureobasidium pullulans varieties: biotechnological potential, stress tolerance, and description of new species.</title>
        <authorList>
            <person name="Gostin Ar C."/>
            <person name="Ohm R.A."/>
            <person name="Kogej T."/>
            <person name="Sonjak S."/>
            <person name="Turk M."/>
            <person name="Zajc J."/>
            <person name="Zalar P."/>
            <person name="Grube M."/>
            <person name="Sun H."/>
            <person name="Han J."/>
            <person name="Sharma A."/>
            <person name="Chiniquy J."/>
            <person name="Ngan C.Y."/>
            <person name="Lipzen A."/>
            <person name="Barry K."/>
            <person name="Grigoriev I.V."/>
            <person name="Gunde-Cimerman N."/>
        </authorList>
    </citation>
    <scope>NUCLEOTIDE SEQUENCE [LARGE SCALE GENOMIC DNA]</scope>
    <source>
        <strain evidence="2 3">CBS 110374</strain>
    </source>
</reference>
<proteinExistence type="predicted"/>
<gene>
    <name evidence="2" type="ORF">M437DRAFT_89106</name>
</gene>
<dbReference type="GeneID" id="63922341"/>
<dbReference type="HOGENOM" id="CLU_2589324_0_0_1"/>
<dbReference type="EMBL" id="KL584866">
    <property type="protein sequence ID" value="KEQ57875.1"/>
    <property type="molecule type" value="Genomic_DNA"/>
</dbReference>
<evidence type="ECO:0000313" key="3">
    <source>
        <dbReference type="Proteomes" id="UP000030672"/>
    </source>
</evidence>
<sequence>MRPHEVRKDRLIVDLDFGTIFSGCVFTYTGSFELPDEIESIKNWSGFDNFTPDKVPSEVTYEPTSSGTGVKRETESDDGW</sequence>
<keyword evidence="3" id="KW-1185">Reference proteome</keyword>
<dbReference type="Proteomes" id="UP000030672">
    <property type="component" value="Unassembled WGS sequence"/>
</dbReference>
<dbReference type="AlphaFoldDB" id="A0A074VB40"/>
<evidence type="ECO:0000313" key="2">
    <source>
        <dbReference type="EMBL" id="KEQ57875.1"/>
    </source>
</evidence>
<protein>
    <submittedName>
        <fullName evidence="2">Uncharacterized protein</fullName>
    </submittedName>
</protein>
<dbReference type="RefSeq" id="XP_040874899.1">
    <property type="nucleotide sequence ID" value="XM_041028968.1"/>
</dbReference>
<organism evidence="2 3">
    <name type="scientific">Aureobasidium melanogenum (strain CBS 110374)</name>
    <name type="common">Aureobasidium pullulans var. melanogenum</name>
    <dbReference type="NCBI Taxonomy" id="1043003"/>
    <lineage>
        <taxon>Eukaryota</taxon>
        <taxon>Fungi</taxon>
        <taxon>Dikarya</taxon>
        <taxon>Ascomycota</taxon>
        <taxon>Pezizomycotina</taxon>
        <taxon>Dothideomycetes</taxon>
        <taxon>Dothideomycetidae</taxon>
        <taxon>Dothideales</taxon>
        <taxon>Saccotheciaceae</taxon>
        <taxon>Aureobasidium</taxon>
    </lineage>
</organism>